<organism evidence="8 9">
    <name type="scientific">Helicobacter winghamensis</name>
    <dbReference type="NCBI Taxonomy" id="157268"/>
    <lineage>
        <taxon>Bacteria</taxon>
        <taxon>Pseudomonadati</taxon>
        <taxon>Campylobacterota</taxon>
        <taxon>Epsilonproteobacteria</taxon>
        <taxon>Campylobacterales</taxon>
        <taxon>Helicobacteraceae</taxon>
        <taxon>Helicobacter</taxon>
    </lineage>
</organism>
<protein>
    <recommendedName>
        <fullName evidence="6">Pseudouridine synthase</fullName>
        <ecNumber evidence="6">5.4.99.-</ecNumber>
    </recommendedName>
</protein>
<dbReference type="CDD" id="cd02869">
    <property type="entry name" value="PseudoU_synth_RluA_like"/>
    <property type="match status" value="1"/>
</dbReference>
<gene>
    <name evidence="8" type="ORF">BCM31_01630</name>
</gene>
<dbReference type="AlphaFoldDB" id="A0A2N3PKK9"/>
<dbReference type="Pfam" id="PF01479">
    <property type="entry name" value="S4"/>
    <property type="match status" value="1"/>
</dbReference>
<feature type="domain" description="RNA-binding S4" evidence="7">
    <location>
        <begin position="1"/>
        <end position="58"/>
    </location>
</feature>
<dbReference type="GO" id="GO:0120159">
    <property type="term" value="F:rRNA pseudouridine synthase activity"/>
    <property type="evidence" value="ECO:0007669"/>
    <property type="project" value="UniProtKB-ARBA"/>
</dbReference>
<evidence type="ECO:0000256" key="5">
    <source>
        <dbReference type="PROSITE-ProRule" id="PRU00182"/>
    </source>
</evidence>
<evidence type="ECO:0000256" key="4">
    <source>
        <dbReference type="PIRSR" id="PIRSR606225-1"/>
    </source>
</evidence>
<dbReference type="STRING" id="556267.HWAG_00748"/>
<keyword evidence="3 6" id="KW-0413">Isomerase</keyword>
<dbReference type="SUPFAM" id="SSF55120">
    <property type="entry name" value="Pseudouridine synthase"/>
    <property type="match status" value="1"/>
</dbReference>
<dbReference type="SMART" id="SM00363">
    <property type="entry name" value="S4"/>
    <property type="match status" value="1"/>
</dbReference>
<dbReference type="InterPro" id="IPR036986">
    <property type="entry name" value="S4_RNA-bd_sf"/>
</dbReference>
<dbReference type="Gene3D" id="3.10.290.10">
    <property type="entry name" value="RNA-binding S4 domain"/>
    <property type="match status" value="1"/>
</dbReference>
<dbReference type="PANTHER" id="PTHR21600">
    <property type="entry name" value="MITOCHONDRIAL RNA PSEUDOURIDINE SYNTHASE"/>
    <property type="match status" value="1"/>
</dbReference>
<dbReference type="InterPro" id="IPR020103">
    <property type="entry name" value="PsdUridine_synth_cat_dom_sf"/>
</dbReference>
<dbReference type="InterPro" id="IPR006224">
    <property type="entry name" value="PsdUridine_synth_RluA-like_CS"/>
</dbReference>
<dbReference type="InterPro" id="IPR006145">
    <property type="entry name" value="PsdUridine_synth_RsuA/RluA"/>
</dbReference>
<keyword evidence="5" id="KW-0694">RNA-binding</keyword>
<dbReference type="NCBIfam" id="TIGR00005">
    <property type="entry name" value="rluA_subfam"/>
    <property type="match status" value="1"/>
</dbReference>
<dbReference type="Pfam" id="PF00849">
    <property type="entry name" value="PseudoU_synth_2"/>
    <property type="match status" value="1"/>
</dbReference>
<name>A0A2N3PKK9_9HELI</name>
<dbReference type="EMBL" id="MBPK01000011">
    <property type="protein sequence ID" value="PKT81969.1"/>
    <property type="molecule type" value="Genomic_DNA"/>
</dbReference>
<dbReference type="OrthoDB" id="128480at2"/>
<evidence type="ECO:0000256" key="6">
    <source>
        <dbReference type="RuleBase" id="RU362028"/>
    </source>
</evidence>
<evidence type="ECO:0000256" key="3">
    <source>
        <dbReference type="ARBA" id="ARBA00023235"/>
    </source>
</evidence>
<dbReference type="Proteomes" id="UP000233350">
    <property type="component" value="Unassembled WGS sequence"/>
</dbReference>
<dbReference type="SUPFAM" id="SSF55174">
    <property type="entry name" value="Alpha-L RNA-binding motif"/>
    <property type="match status" value="1"/>
</dbReference>
<dbReference type="GO" id="GO:0003723">
    <property type="term" value="F:RNA binding"/>
    <property type="evidence" value="ECO:0007669"/>
    <property type="project" value="UniProtKB-KW"/>
</dbReference>
<comment type="function">
    <text evidence="6">Responsible for synthesis of pseudouridine from uracil.</text>
</comment>
<dbReference type="InterPro" id="IPR006225">
    <property type="entry name" value="PsdUridine_synth_RluC/D"/>
</dbReference>
<accession>A0A2N3PKK9</accession>
<dbReference type="PROSITE" id="PS50889">
    <property type="entry name" value="S4"/>
    <property type="match status" value="1"/>
</dbReference>
<dbReference type="InterPro" id="IPR050188">
    <property type="entry name" value="RluA_PseudoU_synthase"/>
</dbReference>
<comment type="catalytic activity">
    <reaction evidence="1 6">
        <text>a uridine in RNA = a pseudouridine in RNA</text>
        <dbReference type="Rhea" id="RHEA:48348"/>
        <dbReference type="Rhea" id="RHEA-COMP:12068"/>
        <dbReference type="Rhea" id="RHEA-COMP:12069"/>
        <dbReference type="ChEBI" id="CHEBI:65314"/>
        <dbReference type="ChEBI" id="CHEBI:65315"/>
    </reaction>
</comment>
<keyword evidence="9" id="KW-1185">Reference proteome</keyword>
<evidence type="ECO:0000313" key="8">
    <source>
        <dbReference type="EMBL" id="PKT81969.1"/>
    </source>
</evidence>
<dbReference type="PANTHER" id="PTHR21600:SF44">
    <property type="entry name" value="RIBOSOMAL LARGE SUBUNIT PSEUDOURIDINE SYNTHASE D"/>
    <property type="match status" value="1"/>
</dbReference>
<dbReference type="EC" id="5.4.99.-" evidence="6"/>
<proteinExistence type="inferred from homology"/>
<evidence type="ECO:0000256" key="1">
    <source>
        <dbReference type="ARBA" id="ARBA00000073"/>
    </source>
</evidence>
<dbReference type="CDD" id="cd00165">
    <property type="entry name" value="S4"/>
    <property type="match status" value="1"/>
</dbReference>
<evidence type="ECO:0000256" key="2">
    <source>
        <dbReference type="ARBA" id="ARBA00010876"/>
    </source>
</evidence>
<dbReference type="PROSITE" id="PS01129">
    <property type="entry name" value="PSI_RLU"/>
    <property type="match status" value="1"/>
</dbReference>
<sequence>MRADIFLSKTLNLSRSKVQNLISKQAILLNSKPLKKYGTILNANDTLKLISQAKAKQDSNSQHLQDLNIPIIYEDSDLLILNKPANLIVHRIDENDTQFTLVDYLKQKGFALSNLGDSYRLGIVHRLDKNTSGAIVIAKNNATHAHLSMQIKSKQMGRYYLCIINQPLKNPQTVEIPIMRHPKQRLKYITTTNNVNAKTAKTAFFMIPTLLDSNFLKTENPKKEIPTLIGAKLFTGRTHQIRVHLNSINRHILGDGFYGYKGNYTGRILLHAHFLHLIHPKTQKLLEFHAPIPDDMQNFIKTHFNLPIHQNAEFFKIPLPYIYKQQFHTI</sequence>
<comment type="similarity">
    <text evidence="2 6">Belongs to the pseudouridine synthase RluA family.</text>
</comment>
<comment type="caution">
    <text evidence="8">The sequence shown here is derived from an EMBL/GenBank/DDBJ whole genome shotgun (WGS) entry which is preliminary data.</text>
</comment>
<dbReference type="InterPro" id="IPR002942">
    <property type="entry name" value="S4_RNA-bd"/>
</dbReference>
<dbReference type="GO" id="GO:0000455">
    <property type="term" value="P:enzyme-directed rRNA pseudouridine synthesis"/>
    <property type="evidence" value="ECO:0007669"/>
    <property type="project" value="TreeGrafter"/>
</dbReference>
<evidence type="ECO:0000313" key="9">
    <source>
        <dbReference type="Proteomes" id="UP000233350"/>
    </source>
</evidence>
<feature type="active site" evidence="4">
    <location>
        <position position="128"/>
    </location>
</feature>
<evidence type="ECO:0000259" key="7">
    <source>
        <dbReference type="SMART" id="SM00363"/>
    </source>
</evidence>
<dbReference type="Gene3D" id="3.30.2350.10">
    <property type="entry name" value="Pseudouridine synthase"/>
    <property type="match status" value="1"/>
</dbReference>
<reference evidence="8 9" key="1">
    <citation type="submission" date="2016-07" db="EMBL/GenBank/DDBJ databases">
        <title>Detection of Helicobacter winghamensis from caecal content of red fox (Vulpes vulpes).</title>
        <authorList>
            <person name="Zanoni R.G."/>
            <person name="Florio D."/>
            <person name="Caffara M."/>
            <person name="Renzi M."/>
            <person name="Parisi A."/>
            <person name="Pasquali F."/>
            <person name="Manfreda G."/>
        </authorList>
    </citation>
    <scope>NUCLEOTIDE SEQUENCE [LARGE SCALE GENOMIC DNA]</scope>
    <source>
        <strain evidence="8 9">295_13</strain>
    </source>
</reference>